<feature type="transmembrane region" description="Helical" evidence="10">
    <location>
        <begin position="265"/>
        <end position="288"/>
    </location>
</feature>
<feature type="transmembrane region" description="Helical" evidence="10">
    <location>
        <begin position="198"/>
        <end position="220"/>
    </location>
</feature>
<keyword evidence="12" id="KW-1185">Reference proteome</keyword>
<evidence type="ECO:0000256" key="4">
    <source>
        <dbReference type="ARBA" id="ARBA00022692"/>
    </source>
</evidence>
<feature type="non-terminal residue" evidence="11">
    <location>
        <position position="1"/>
    </location>
</feature>
<evidence type="ECO:0000256" key="5">
    <source>
        <dbReference type="ARBA" id="ARBA00022725"/>
    </source>
</evidence>
<dbReference type="AlphaFoldDB" id="A0A8J2H7C9"/>
<feature type="transmembrane region" description="Helical" evidence="10">
    <location>
        <begin position="130"/>
        <end position="148"/>
    </location>
</feature>
<evidence type="ECO:0000256" key="3">
    <source>
        <dbReference type="ARBA" id="ARBA00022606"/>
    </source>
</evidence>
<dbReference type="Pfam" id="PF02949">
    <property type="entry name" value="7tm_6"/>
    <property type="match status" value="1"/>
</dbReference>
<evidence type="ECO:0000313" key="11">
    <source>
        <dbReference type="EMBL" id="CAG5081959.1"/>
    </source>
</evidence>
<dbReference type="GO" id="GO:0007165">
    <property type="term" value="P:signal transduction"/>
    <property type="evidence" value="ECO:0007669"/>
    <property type="project" value="UniProtKB-KW"/>
</dbReference>
<dbReference type="OrthoDB" id="6614360at2759"/>
<keyword evidence="6 10" id="KW-1133">Transmembrane helix</keyword>
<gene>
    <name evidence="11" type="ORF">HICCMSTLAB_LOCUS3422</name>
</gene>
<keyword evidence="8 11" id="KW-0675">Receptor</keyword>
<keyword evidence="5" id="KW-0552">Olfaction</keyword>
<evidence type="ECO:0000256" key="9">
    <source>
        <dbReference type="ARBA" id="ARBA00023224"/>
    </source>
</evidence>
<dbReference type="Proteomes" id="UP000786811">
    <property type="component" value="Unassembled WGS sequence"/>
</dbReference>
<dbReference type="GO" id="GO:0004984">
    <property type="term" value="F:olfactory receptor activity"/>
    <property type="evidence" value="ECO:0007669"/>
    <property type="project" value="InterPro"/>
</dbReference>
<dbReference type="PANTHER" id="PTHR21137:SF35">
    <property type="entry name" value="ODORANT RECEPTOR 19A-RELATED"/>
    <property type="match status" value="1"/>
</dbReference>
<evidence type="ECO:0000256" key="1">
    <source>
        <dbReference type="ARBA" id="ARBA00004651"/>
    </source>
</evidence>
<reference evidence="11" key="1">
    <citation type="submission" date="2021-04" db="EMBL/GenBank/DDBJ databases">
        <authorList>
            <person name="Chebbi M.A.C M."/>
        </authorList>
    </citation>
    <scope>NUCLEOTIDE SEQUENCE</scope>
</reference>
<keyword evidence="3" id="KW-0716">Sensory transduction</keyword>
<keyword evidence="4 10" id="KW-0812">Transmembrane</keyword>
<protein>
    <submittedName>
        <fullName evidence="11">Olfactory receptor 81</fullName>
    </submittedName>
</protein>
<keyword evidence="7 10" id="KW-0472">Membrane</keyword>
<evidence type="ECO:0000313" key="12">
    <source>
        <dbReference type="Proteomes" id="UP000786811"/>
    </source>
</evidence>
<proteinExistence type="predicted"/>
<accession>A0A8J2H7C9</accession>
<evidence type="ECO:0000256" key="2">
    <source>
        <dbReference type="ARBA" id="ARBA00022475"/>
    </source>
</evidence>
<evidence type="ECO:0000256" key="6">
    <source>
        <dbReference type="ARBA" id="ARBA00022989"/>
    </source>
</evidence>
<dbReference type="PANTHER" id="PTHR21137">
    <property type="entry name" value="ODORANT RECEPTOR"/>
    <property type="match status" value="1"/>
</dbReference>
<feature type="transmembrane region" description="Helical" evidence="10">
    <location>
        <begin position="75"/>
        <end position="91"/>
    </location>
</feature>
<keyword evidence="2" id="KW-1003">Cell membrane</keyword>
<evidence type="ECO:0000256" key="7">
    <source>
        <dbReference type="ARBA" id="ARBA00023136"/>
    </source>
</evidence>
<organism evidence="11 12">
    <name type="scientific">Cotesia congregata</name>
    <name type="common">Parasitoid wasp</name>
    <name type="synonym">Apanteles congregatus</name>
    <dbReference type="NCBI Taxonomy" id="51543"/>
    <lineage>
        <taxon>Eukaryota</taxon>
        <taxon>Metazoa</taxon>
        <taxon>Ecdysozoa</taxon>
        <taxon>Arthropoda</taxon>
        <taxon>Hexapoda</taxon>
        <taxon>Insecta</taxon>
        <taxon>Pterygota</taxon>
        <taxon>Neoptera</taxon>
        <taxon>Endopterygota</taxon>
        <taxon>Hymenoptera</taxon>
        <taxon>Apocrita</taxon>
        <taxon>Ichneumonoidea</taxon>
        <taxon>Braconidae</taxon>
        <taxon>Microgastrinae</taxon>
        <taxon>Cotesia</taxon>
    </lineage>
</organism>
<feature type="transmembrane region" description="Helical" evidence="10">
    <location>
        <begin position="38"/>
        <end position="55"/>
    </location>
</feature>
<feature type="transmembrane region" description="Helical" evidence="10">
    <location>
        <begin position="300"/>
        <end position="318"/>
    </location>
</feature>
<sequence length="397" mass="46172">MSNYLQIKELIAEGVKVFDWANWISVGIGVWPLTPNNYLFNLVFVYFTVVMILEYTDLFVHIDDFASVVDNLSENLALTIVYSYTFSLRFYEKKLAQVFRETLMDYDSDKALKNMKEVKLFMVYTNNAKFFAKYIIILIALTDFVWLFQPLIFMSTFDAGIDIDNKTRSFILPYHFHICYKLDDFKTYALTYLWQSPFAAINCFGISSFNVFLLILVFHVSGRMAVLTGRIDELKFEKVNFQRKLNEIIIEHIRILNLGSKISDIFAAPLLIFFVLTNLLLCISVYQILLNIMTGLNTNILQYIVLLITVYLMLYVICMNGERLSDEGNKISQSFYNCTEYNFHDIKSKKKIIFSLLRSQKPLTLKAGKFSDFNYETLSNITKSAAGYLSILRKLLI</sequence>
<evidence type="ECO:0000256" key="10">
    <source>
        <dbReference type="SAM" id="Phobius"/>
    </source>
</evidence>
<dbReference type="InterPro" id="IPR004117">
    <property type="entry name" value="7tm6_olfct_rcpt"/>
</dbReference>
<dbReference type="GO" id="GO:0005886">
    <property type="term" value="C:plasma membrane"/>
    <property type="evidence" value="ECO:0007669"/>
    <property type="project" value="UniProtKB-SubCell"/>
</dbReference>
<dbReference type="GO" id="GO:0005549">
    <property type="term" value="F:odorant binding"/>
    <property type="evidence" value="ECO:0007669"/>
    <property type="project" value="InterPro"/>
</dbReference>
<keyword evidence="9" id="KW-0807">Transducer</keyword>
<dbReference type="EMBL" id="CAJNRD030001118">
    <property type="protein sequence ID" value="CAG5081959.1"/>
    <property type="molecule type" value="Genomic_DNA"/>
</dbReference>
<name>A0A8J2H7C9_COTCN</name>
<comment type="caution">
    <text evidence="11">The sequence shown here is derived from an EMBL/GenBank/DDBJ whole genome shotgun (WGS) entry which is preliminary data.</text>
</comment>
<comment type="subcellular location">
    <subcellularLocation>
        <location evidence="1">Cell membrane</location>
        <topology evidence="1">Multi-pass membrane protein</topology>
    </subcellularLocation>
</comment>
<evidence type="ECO:0000256" key="8">
    <source>
        <dbReference type="ARBA" id="ARBA00023170"/>
    </source>
</evidence>